<dbReference type="EMBL" id="JAAMPI010001242">
    <property type="protein sequence ID" value="KAF4626025.1"/>
    <property type="molecule type" value="Genomic_DNA"/>
</dbReference>
<sequence length="465" mass="51790">MATPPRNILLVVTVGGFTRAAPVLELGQVLSTRGDEISFATLSGQESWAKAYPFITHTHILGSALTMTQLDAHYKRSLSWDSSKGISNVMDSKYMFDSFWTETYHSLSSICQDPKTKLDMIIADFFVDAAKDMHIQYQIPLAVVWPQMPYLMAKPDYLVLVNSFWGLETPKDLPPLVAAVGPILVDEYPPLDSTYNNFFATHDKVIYIALGSHIILPRSSATKIIQGLCQALDQRLINGAIWAVSESACQEFDLNLPITIHGRQINFGYLIPSGHPDFYFPTFAPQRAILEHPHTKIYLTHGGGSSVNEGLFHGKPMIAMGFYFDQICNTARLVAGGSAESLHKTTFTPDELCEKIKIISEDKGGTFAKNCERLKRIANVASRRKSLAADLVEELIYDTESRFEEGKELRPMHLQTADMRMPFYKARNWDLMTFTFLGTGAFAGTMALGEDDLGSQILLTTTIIP</sequence>
<dbReference type="InterPro" id="IPR002213">
    <property type="entry name" value="UDP_glucos_trans"/>
</dbReference>
<dbReference type="PANTHER" id="PTHR48043:SF145">
    <property type="entry name" value="FI06409P-RELATED"/>
    <property type="match status" value="1"/>
</dbReference>
<evidence type="ECO:0000313" key="4">
    <source>
        <dbReference type="Proteomes" id="UP000566819"/>
    </source>
</evidence>
<dbReference type="Pfam" id="PF00201">
    <property type="entry name" value="UDPGT"/>
    <property type="match status" value="1"/>
</dbReference>
<evidence type="ECO:0000256" key="2">
    <source>
        <dbReference type="ARBA" id="ARBA00022679"/>
    </source>
</evidence>
<name>A0A8H4VZG8_9HELO</name>
<organism evidence="3 4">
    <name type="scientific">Cudoniella acicularis</name>
    <dbReference type="NCBI Taxonomy" id="354080"/>
    <lineage>
        <taxon>Eukaryota</taxon>
        <taxon>Fungi</taxon>
        <taxon>Dikarya</taxon>
        <taxon>Ascomycota</taxon>
        <taxon>Pezizomycotina</taxon>
        <taxon>Leotiomycetes</taxon>
        <taxon>Helotiales</taxon>
        <taxon>Tricladiaceae</taxon>
        <taxon>Cudoniella</taxon>
    </lineage>
</organism>
<proteinExistence type="predicted"/>
<evidence type="ECO:0000313" key="3">
    <source>
        <dbReference type="EMBL" id="KAF4626025.1"/>
    </source>
</evidence>
<dbReference type="GO" id="GO:0008194">
    <property type="term" value="F:UDP-glycosyltransferase activity"/>
    <property type="evidence" value="ECO:0007669"/>
    <property type="project" value="InterPro"/>
</dbReference>
<keyword evidence="2" id="KW-0808">Transferase</keyword>
<evidence type="ECO:0000256" key="1">
    <source>
        <dbReference type="ARBA" id="ARBA00022676"/>
    </source>
</evidence>
<dbReference type="SUPFAM" id="SSF53756">
    <property type="entry name" value="UDP-Glycosyltransferase/glycogen phosphorylase"/>
    <property type="match status" value="1"/>
</dbReference>
<accession>A0A8H4VZG8</accession>
<comment type="caution">
    <text evidence="3">The sequence shown here is derived from an EMBL/GenBank/DDBJ whole genome shotgun (WGS) entry which is preliminary data.</text>
</comment>
<protein>
    <submittedName>
        <fullName evidence="3">Uncharacterized protein</fullName>
    </submittedName>
</protein>
<keyword evidence="1" id="KW-0328">Glycosyltransferase</keyword>
<dbReference type="PANTHER" id="PTHR48043">
    <property type="entry name" value="EG:EG0003.4 PROTEIN-RELATED"/>
    <property type="match status" value="1"/>
</dbReference>
<dbReference type="OrthoDB" id="5835829at2759"/>
<reference evidence="3 4" key="1">
    <citation type="submission" date="2020-03" db="EMBL/GenBank/DDBJ databases">
        <title>Draft Genome Sequence of Cudoniella acicularis.</title>
        <authorList>
            <person name="Buettner E."/>
            <person name="Kellner H."/>
        </authorList>
    </citation>
    <scope>NUCLEOTIDE SEQUENCE [LARGE SCALE GENOMIC DNA]</scope>
    <source>
        <strain evidence="3 4">DSM 108380</strain>
    </source>
</reference>
<dbReference type="AlphaFoldDB" id="A0A8H4VZG8"/>
<dbReference type="Gene3D" id="3.40.50.2000">
    <property type="entry name" value="Glycogen Phosphorylase B"/>
    <property type="match status" value="2"/>
</dbReference>
<dbReference type="CDD" id="cd03784">
    <property type="entry name" value="GT1_Gtf-like"/>
    <property type="match status" value="1"/>
</dbReference>
<gene>
    <name evidence="3" type="ORF">G7Y89_g12137</name>
</gene>
<dbReference type="InterPro" id="IPR050271">
    <property type="entry name" value="UDP-glycosyltransferase"/>
</dbReference>
<dbReference type="Proteomes" id="UP000566819">
    <property type="component" value="Unassembled WGS sequence"/>
</dbReference>
<keyword evidence="4" id="KW-1185">Reference proteome</keyword>